<dbReference type="KEGG" id="dcr:108193549"/>
<dbReference type="GO" id="GO:0006357">
    <property type="term" value="P:regulation of transcription by RNA polymerase II"/>
    <property type="evidence" value="ECO:0007669"/>
    <property type="project" value="TreeGrafter"/>
</dbReference>
<evidence type="ECO:0000256" key="1">
    <source>
        <dbReference type="ARBA" id="ARBA00004123"/>
    </source>
</evidence>
<accession>A0AAF1B5R2</accession>
<keyword evidence="6" id="KW-0238">DNA-binding</keyword>
<evidence type="ECO:0000256" key="7">
    <source>
        <dbReference type="ARBA" id="ARBA00023163"/>
    </source>
</evidence>
<evidence type="ECO:0000256" key="3">
    <source>
        <dbReference type="ARBA" id="ARBA00022553"/>
    </source>
</evidence>
<dbReference type="PANTHER" id="PTHR10015">
    <property type="entry name" value="HEAT SHOCK TRANSCRIPTION FACTOR"/>
    <property type="match status" value="1"/>
</dbReference>
<dbReference type="InterPro" id="IPR036388">
    <property type="entry name" value="WH-like_DNA-bd_sf"/>
</dbReference>
<keyword evidence="7" id="KW-0804">Transcription</keyword>
<dbReference type="PRINTS" id="PR00056">
    <property type="entry name" value="HSFDOMAIN"/>
</dbReference>
<dbReference type="SUPFAM" id="SSF46785">
    <property type="entry name" value="Winged helix' DNA-binding domain"/>
    <property type="match status" value="1"/>
</dbReference>
<dbReference type="GO" id="GO:0000978">
    <property type="term" value="F:RNA polymerase II cis-regulatory region sequence-specific DNA binding"/>
    <property type="evidence" value="ECO:0007669"/>
    <property type="project" value="TreeGrafter"/>
</dbReference>
<feature type="region of interest" description="Disordered" evidence="10">
    <location>
        <begin position="327"/>
        <end position="346"/>
    </location>
</feature>
<keyword evidence="4" id="KW-0805">Transcription regulation</keyword>
<comment type="subunit">
    <text evidence="2">Homotrimer.</text>
</comment>
<sequence>MGKKTAGDVAPFLTKLYEMVDDETTDGLISWGSRNDSFVIWDDVEFSTVLLPKYYKHNTLSSFVRQLNIYGFRKIETDRYEFANDCFIKGEKHLLKNIPRKKHIQSVDQSKPSQKQVKDVSVQNEEKTARLWKKVESLKTDKEMLMQELVKLRQHQQTSQATMLRVREQLISMEKNQQQLLSFIVMAMQSPAFLMKLLQPKDKNWHVPESGKTVLEEVTEDQEIVASDGMIVRYQPPMVGSGEPLRIPSPNSKNMLELDLSPEEVNDLSMNIDSMFPMVGTFDEEFIGWENQGSLNLDLPLEDDMDRLLLSDPFLQDVNGVGFDIGEGLNTGTDEESGNSIPPLKESEHLKLTIEGEEYQNKSMEIS</sequence>
<keyword evidence="13" id="KW-1185">Reference proteome</keyword>
<evidence type="ECO:0000256" key="2">
    <source>
        <dbReference type="ARBA" id="ARBA00011233"/>
    </source>
</evidence>
<evidence type="ECO:0000313" key="12">
    <source>
        <dbReference type="EMBL" id="WOH07609.1"/>
    </source>
</evidence>
<keyword evidence="3" id="KW-0597">Phosphoprotein</keyword>
<feature type="domain" description="HSF-type DNA-binding" evidence="11">
    <location>
        <begin position="8"/>
        <end position="101"/>
    </location>
</feature>
<dbReference type="FunFam" id="1.10.10.10:FF:000037">
    <property type="entry name" value="Heat stress transcription factor B-4"/>
    <property type="match status" value="1"/>
</dbReference>
<dbReference type="GO" id="GO:0005634">
    <property type="term" value="C:nucleus"/>
    <property type="evidence" value="ECO:0007669"/>
    <property type="project" value="UniProtKB-SubCell"/>
</dbReference>
<reference evidence="12" key="2">
    <citation type="submission" date="2022-03" db="EMBL/GenBank/DDBJ databases">
        <title>Draft title - Genomic analysis of global carrot germplasm unveils the trajectory of domestication and the origin of high carotenoid orange carrot.</title>
        <authorList>
            <person name="Iorizzo M."/>
            <person name="Ellison S."/>
            <person name="Senalik D."/>
            <person name="Macko-Podgorni A."/>
            <person name="Grzebelus D."/>
            <person name="Bostan H."/>
            <person name="Rolling W."/>
            <person name="Curaba J."/>
            <person name="Simon P."/>
        </authorList>
    </citation>
    <scope>NUCLEOTIDE SEQUENCE</scope>
    <source>
        <tissue evidence="12">Leaf</tissue>
    </source>
</reference>
<dbReference type="Proteomes" id="UP000077755">
    <property type="component" value="Chromosome 7"/>
</dbReference>
<comment type="subcellular location">
    <subcellularLocation>
        <location evidence="1">Nucleus</location>
    </subcellularLocation>
</comment>
<keyword evidence="8" id="KW-0539">Nucleus</keyword>
<dbReference type="GO" id="GO:0034605">
    <property type="term" value="P:cellular response to heat"/>
    <property type="evidence" value="ECO:0007669"/>
    <property type="project" value="TreeGrafter"/>
</dbReference>
<dbReference type="PANTHER" id="PTHR10015:SF325">
    <property type="entry name" value="HEAT STRESS TRANSCRIPTION FACTOR A-8"/>
    <property type="match status" value="1"/>
</dbReference>
<reference evidence="12" key="1">
    <citation type="journal article" date="2016" name="Nat. Genet.">
        <title>A high-quality carrot genome assembly provides new insights into carotenoid accumulation and asterid genome evolution.</title>
        <authorList>
            <person name="Iorizzo M."/>
            <person name="Ellison S."/>
            <person name="Senalik D."/>
            <person name="Zeng P."/>
            <person name="Satapoomin P."/>
            <person name="Huang J."/>
            <person name="Bowman M."/>
            <person name="Iovene M."/>
            <person name="Sanseverino W."/>
            <person name="Cavagnaro P."/>
            <person name="Yildiz M."/>
            <person name="Macko-Podgorni A."/>
            <person name="Moranska E."/>
            <person name="Grzebelus E."/>
            <person name="Grzebelus D."/>
            <person name="Ashrafi H."/>
            <person name="Zheng Z."/>
            <person name="Cheng S."/>
            <person name="Spooner D."/>
            <person name="Van Deynze A."/>
            <person name="Simon P."/>
        </authorList>
    </citation>
    <scope>NUCLEOTIDE SEQUENCE</scope>
    <source>
        <tissue evidence="12">Leaf</tissue>
    </source>
</reference>
<evidence type="ECO:0000256" key="10">
    <source>
        <dbReference type="SAM" id="MobiDB-lite"/>
    </source>
</evidence>
<dbReference type="InterPro" id="IPR000232">
    <property type="entry name" value="HSF_DNA-bd"/>
</dbReference>
<evidence type="ECO:0000256" key="9">
    <source>
        <dbReference type="RuleBase" id="RU004020"/>
    </source>
</evidence>
<evidence type="ECO:0000256" key="5">
    <source>
        <dbReference type="ARBA" id="ARBA00023016"/>
    </source>
</evidence>
<dbReference type="EMBL" id="CP093349">
    <property type="protein sequence ID" value="WOH07609.1"/>
    <property type="molecule type" value="Genomic_DNA"/>
</dbReference>
<evidence type="ECO:0000256" key="4">
    <source>
        <dbReference type="ARBA" id="ARBA00023015"/>
    </source>
</evidence>
<organism evidence="12 13">
    <name type="scientific">Daucus carota subsp. sativus</name>
    <name type="common">Carrot</name>
    <dbReference type="NCBI Taxonomy" id="79200"/>
    <lineage>
        <taxon>Eukaryota</taxon>
        <taxon>Viridiplantae</taxon>
        <taxon>Streptophyta</taxon>
        <taxon>Embryophyta</taxon>
        <taxon>Tracheophyta</taxon>
        <taxon>Spermatophyta</taxon>
        <taxon>Magnoliopsida</taxon>
        <taxon>eudicotyledons</taxon>
        <taxon>Gunneridae</taxon>
        <taxon>Pentapetalae</taxon>
        <taxon>asterids</taxon>
        <taxon>campanulids</taxon>
        <taxon>Apiales</taxon>
        <taxon>Apiaceae</taxon>
        <taxon>Apioideae</taxon>
        <taxon>Scandiceae</taxon>
        <taxon>Daucinae</taxon>
        <taxon>Daucus</taxon>
        <taxon>Daucus sect. Daucus</taxon>
    </lineage>
</organism>
<comment type="similarity">
    <text evidence="9">Belongs to the HSF family.</text>
</comment>
<gene>
    <name evidence="12" type="ORF">DCAR_0727042</name>
</gene>
<evidence type="ECO:0000313" key="13">
    <source>
        <dbReference type="Proteomes" id="UP000077755"/>
    </source>
</evidence>
<evidence type="ECO:0000256" key="6">
    <source>
        <dbReference type="ARBA" id="ARBA00023125"/>
    </source>
</evidence>
<proteinExistence type="inferred from homology"/>
<evidence type="ECO:0000256" key="8">
    <source>
        <dbReference type="ARBA" id="ARBA00023242"/>
    </source>
</evidence>
<keyword evidence="5" id="KW-0346">Stress response</keyword>
<dbReference type="InterPro" id="IPR036390">
    <property type="entry name" value="WH_DNA-bd_sf"/>
</dbReference>
<dbReference type="Gene3D" id="1.10.10.10">
    <property type="entry name" value="Winged helix-like DNA-binding domain superfamily/Winged helix DNA-binding domain"/>
    <property type="match status" value="1"/>
</dbReference>
<protein>
    <recommendedName>
        <fullName evidence="11">HSF-type DNA-binding domain-containing protein</fullName>
    </recommendedName>
</protein>
<evidence type="ECO:0000259" key="11">
    <source>
        <dbReference type="SMART" id="SM00415"/>
    </source>
</evidence>
<dbReference type="SMART" id="SM00415">
    <property type="entry name" value="HSF"/>
    <property type="match status" value="1"/>
</dbReference>
<dbReference type="AlphaFoldDB" id="A0AAF1B5R2"/>
<dbReference type="Pfam" id="PF00447">
    <property type="entry name" value="HSF_DNA-bind"/>
    <property type="match status" value="1"/>
</dbReference>
<name>A0AAF1B5R2_DAUCS</name>
<dbReference type="GO" id="GO:0003700">
    <property type="term" value="F:DNA-binding transcription factor activity"/>
    <property type="evidence" value="ECO:0007669"/>
    <property type="project" value="InterPro"/>
</dbReference>